<dbReference type="OrthoDB" id="6088208at2759"/>
<feature type="region of interest" description="Disordered" evidence="2">
    <location>
        <begin position="72"/>
        <end position="150"/>
    </location>
</feature>
<proteinExistence type="predicted"/>
<evidence type="ECO:0000256" key="1">
    <source>
        <dbReference type="SAM" id="Coils"/>
    </source>
</evidence>
<evidence type="ECO:0000313" key="3">
    <source>
        <dbReference type="EMBL" id="KZP24476.1"/>
    </source>
</evidence>
<feature type="region of interest" description="Disordered" evidence="2">
    <location>
        <begin position="1"/>
        <end position="41"/>
    </location>
</feature>
<dbReference type="STRING" id="436010.A0A166MZ11"/>
<dbReference type="EMBL" id="KV417526">
    <property type="protein sequence ID" value="KZP24476.1"/>
    <property type="molecule type" value="Genomic_DNA"/>
</dbReference>
<feature type="coiled-coil region" evidence="1">
    <location>
        <begin position="382"/>
        <end position="416"/>
    </location>
</feature>
<protein>
    <recommendedName>
        <fullName evidence="5">SWI5-dependent HO expression protein 3</fullName>
    </recommendedName>
</protein>
<gene>
    <name evidence="3" type="ORF">FIBSPDRAFT_857165</name>
</gene>
<feature type="compositionally biased region" description="Polar residues" evidence="2">
    <location>
        <begin position="83"/>
        <end position="93"/>
    </location>
</feature>
<name>A0A166MZ11_9AGAM</name>
<evidence type="ECO:0008006" key="5">
    <source>
        <dbReference type="Google" id="ProtNLM"/>
    </source>
</evidence>
<feature type="compositionally biased region" description="Low complexity" evidence="2">
    <location>
        <begin position="99"/>
        <end position="115"/>
    </location>
</feature>
<keyword evidence="4" id="KW-1185">Reference proteome</keyword>
<evidence type="ECO:0000256" key="2">
    <source>
        <dbReference type="SAM" id="MobiDB-lite"/>
    </source>
</evidence>
<feature type="compositionally biased region" description="Low complexity" evidence="2">
    <location>
        <begin position="10"/>
        <end position="36"/>
    </location>
</feature>
<organism evidence="3 4">
    <name type="scientific">Athelia psychrophila</name>
    <dbReference type="NCBI Taxonomy" id="1759441"/>
    <lineage>
        <taxon>Eukaryota</taxon>
        <taxon>Fungi</taxon>
        <taxon>Dikarya</taxon>
        <taxon>Basidiomycota</taxon>
        <taxon>Agaricomycotina</taxon>
        <taxon>Agaricomycetes</taxon>
        <taxon>Agaricomycetidae</taxon>
        <taxon>Atheliales</taxon>
        <taxon>Atheliaceae</taxon>
        <taxon>Athelia</taxon>
    </lineage>
</organism>
<feature type="coiled-coil region" evidence="1">
    <location>
        <begin position="276"/>
        <end position="352"/>
    </location>
</feature>
<sequence length="505" mass="55313">MSVSAPLQISPQRPTSRTSRASSRSSYHSIRASSPALSLVDDPVAVRNHISSLKHSIRQQQAQLQTYENVILRGPRPYPPGINPSSMSHSPAASTADLASDTRTSTASESTAPSSVRPTTPSPKIRKKSSFDSQDSEMMPPPRREWESMKEGSIREGVPMEFGVAPASSLGHHKRVSSPTRTYSRIPVSSVGNARALADEGNGTMQPSIPAPNRASLAVSLPSLELSASNLLLSPARPASVQLPPSPNKRLSLTPGGTTKVLADLQTGVINARNALENTKTQLRVSQRSVAQLTRQTEDLKEGRERLRLENEGLNNVVARKERLLQEVLERARKAEAEAATLKGQLKSETTASKKIMRDMEGTLVESTALSQKSEREYITLRDSLKKMAEDWKADAERLRTEMTKRENKLKDEAQSMGKKYRLLVEELKGDAGKDDIASLRQEDEKVGAQVEDAFRDEIVALRAKMDQVSGDGEEANDTAKSLALELARLRRMMQAAGRDVGSRR</sequence>
<dbReference type="AlphaFoldDB" id="A0A166MZ11"/>
<dbReference type="Proteomes" id="UP000076532">
    <property type="component" value="Unassembled WGS sequence"/>
</dbReference>
<evidence type="ECO:0000313" key="4">
    <source>
        <dbReference type="Proteomes" id="UP000076532"/>
    </source>
</evidence>
<keyword evidence="1" id="KW-0175">Coiled coil</keyword>
<accession>A0A166MZ11</accession>
<reference evidence="3 4" key="1">
    <citation type="journal article" date="2016" name="Mol. Biol. Evol.">
        <title>Comparative Genomics of Early-Diverging Mushroom-Forming Fungi Provides Insights into the Origins of Lignocellulose Decay Capabilities.</title>
        <authorList>
            <person name="Nagy L.G."/>
            <person name="Riley R."/>
            <person name="Tritt A."/>
            <person name="Adam C."/>
            <person name="Daum C."/>
            <person name="Floudas D."/>
            <person name="Sun H."/>
            <person name="Yadav J.S."/>
            <person name="Pangilinan J."/>
            <person name="Larsson K.H."/>
            <person name="Matsuura K."/>
            <person name="Barry K."/>
            <person name="Labutti K."/>
            <person name="Kuo R."/>
            <person name="Ohm R.A."/>
            <person name="Bhattacharya S.S."/>
            <person name="Shirouzu T."/>
            <person name="Yoshinaga Y."/>
            <person name="Martin F.M."/>
            <person name="Grigoriev I.V."/>
            <person name="Hibbett D.S."/>
        </authorList>
    </citation>
    <scope>NUCLEOTIDE SEQUENCE [LARGE SCALE GENOMIC DNA]</scope>
    <source>
        <strain evidence="3 4">CBS 109695</strain>
    </source>
</reference>